<dbReference type="InterPro" id="IPR000719">
    <property type="entry name" value="Prot_kinase_dom"/>
</dbReference>
<dbReference type="CDD" id="cd14014">
    <property type="entry name" value="STKc_PknB_like"/>
    <property type="match status" value="1"/>
</dbReference>
<dbReference type="SUPFAM" id="SSF56112">
    <property type="entry name" value="Protein kinase-like (PK-like)"/>
    <property type="match status" value="1"/>
</dbReference>
<organism evidence="10 11">
    <name type="scientific">Actinocorallia aurantiaca</name>
    <dbReference type="NCBI Taxonomy" id="46204"/>
    <lineage>
        <taxon>Bacteria</taxon>
        <taxon>Bacillati</taxon>
        <taxon>Actinomycetota</taxon>
        <taxon>Actinomycetes</taxon>
        <taxon>Streptosporangiales</taxon>
        <taxon>Thermomonosporaceae</taxon>
        <taxon>Actinocorallia</taxon>
    </lineage>
</organism>
<feature type="domain" description="Protein kinase" evidence="9">
    <location>
        <begin position="11"/>
        <end position="279"/>
    </location>
</feature>
<evidence type="ECO:0000256" key="4">
    <source>
        <dbReference type="ARBA" id="ARBA00022741"/>
    </source>
</evidence>
<dbReference type="PROSITE" id="PS00107">
    <property type="entry name" value="PROTEIN_KINASE_ATP"/>
    <property type="match status" value="1"/>
</dbReference>
<evidence type="ECO:0000256" key="7">
    <source>
        <dbReference type="PROSITE-ProRule" id="PRU10141"/>
    </source>
</evidence>
<evidence type="ECO:0000259" key="9">
    <source>
        <dbReference type="PROSITE" id="PS50011"/>
    </source>
</evidence>
<evidence type="ECO:0000256" key="6">
    <source>
        <dbReference type="ARBA" id="ARBA00022840"/>
    </source>
</evidence>
<dbReference type="Pfam" id="PF00069">
    <property type="entry name" value="Pkinase"/>
    <property type="match status" value="1"/>
</dbReference>
<keyword evidence="2" id="KW-0723">Serine/threonine-protein kinase</keyword>
<feature type="binding site" evidence="7">
    <location>
        <position position="40"/>
    </location>
    <ligand>
        <name>ATP</name>
        <dbReference type="ChEBI" id="CHEBI:30616"/>
    </ligand>
</feature>
<dbReference type="EMBL" id="BAAATZ010000002">
    <property type="protein sequence ID" value="GAA2719400.1"/>
    <property type="molecule type" value="Genomic_DNA"/>
</dbReference>
<evidence type="ECO:0000313" key="10">
    <source>
        <dbReference type="EMBL" id="GAA2719400.1"/>
    </source>
</evidence>
<comment type="caution">
    <text evidence="10">The sequence shown here is derived from an EMBL/GenBank/DDBJ whole genome shotgun (WGS) entry which is preliminary data.</text>
</comment>
<dbReference type="RefSeq" id="WP_344448416.1">
    <property type="nucleotide sequence ID" value="NZ_BAAATZ010000002.1"/>
</dbReference>
<feature type="region of interest" description="Disordered" evidence="8">
    <location>
        <begin position="282"/>
        <end position="305"/>
    </location>
</feature>
<evidence type="ECO:0000256" key="8">
    <source>
        <dbReference type="SAM" id="MobiDB-lite"/>
    </source>
</evidence>
<accession>A0ABN3TUM2</accession>
<dbReference type="SMART" id="SM00220">
    <property type="entry name" value="S_TKc"/>
    <property type="match status" value="1"/>
</dbReference>
<keyword evidence="4 7" id="KW-0547">Nucleotide-binding</keyword>
<dbReference type="Gene3D" id="1.10.510.10">
    <property type="entry name" value="Transferase(Phosphotransferase) domain 1"/>
    <property type="match status" value="1"/>
</dbReference>
<proteinExistence type="predicted"/>
<evidence type="ECO:0000256" key="1">
    <source>
        <dbReference type="ARBA" id="ARBA00012513"/>
    </source>
</evidence>
<dbReference type="InterPro" id="IPR008271">
    <property type="entry name" value="Ser/Thr_kinase_AS"/>
</dbReference>
<dbReference type="PANTHER" id="PTHR43289">
    <property type="entry name" value="MITOGEN-ACTIVATED PROTEIN KINASE KINASE KINASE 20-RELATED"/>
    <property type="match status" value="1"/>
</dbReference>
<dbReference type="PROSITE" id="PS50011">
    <property type="entry name" value="PROTEIN_KINASE_DOM"/>
    <property type="match status" value="1"/>
</dbReference>
<dbReference type="EC" id="2.7.11.1" evidence="1"/>
<dbReference type="InterPro" id="IPR017441">
    <property type="entry name" value="Protein_kinase_ATP_BS"/>
</dbReference>
<evidence type="ECO:0000256" key="5">
    <source>
        <dbReference type="ARBA" id="ARBA00022777"/>
    </source>
</evidence>
<protein>
    <recommendedName>
        <fullName evidence="1">non-specific serine/threonine protein kinase</fullName>
        <ecNumber evidence="1">2.7.11.1</ecNumber>
    </recommendedName>
</protein>
<dbReference type="InterPro" id="IPR011009">
    <property type="entry name" value="Kinase-like_dom_sf"/>
</dbReference>
<dbReference type="Proteomes" id="UP001501842">
    <property type="component" value="Unassembled WGS sequence"/>
</dbReference>
<keyword evidence="11" id="KW-1185">Reference proteome</keyword>
<sequence length="500" mass="52554">MADNTLLAGRYRLESRLGRGGMADVWRARDEFLGRTVAVKEVRLPSGLDEDRRADFCERFLREARAAAALPHPSIITVHDVLRQDGRPWIVMDLIDGPSLEGVRAERGPLPPRKVAEIGLQLLDALCLAHERGILHRDVKPANVLLSGDRAILTDFGIAVLSGDVRLTSVEGIVGSPGYMAPERLQDGHGAGPSSDLWALGATLYTLVEGRHPFERQSALAMLGAVLTEDVPPPRLAGPLGPVLVAMMNRNPHLRPVPAEIRRAFQAAAGIAPVSPPVFQPSPPAGGGFPSTVPGSTVTPSGRRRRGPLIVGTALVLAAAAGLGFVLLRPGDAPPVSVAPSPSATLAAAPDPCGLLTAEQASELVSGSKASAKGADTCSWGDLDLKVRFLPPQGGQPPEETAKKTFAFMRRQATSSAGTSADPISTVVKSAPRDLPGLGEEAFAQDTTLTGSFASTRSVLSARSGRLILQVEYGGESATVRNAQDITLKAARYAMQNITS</sequence>
<keyword evidence="5" id="KW-0418">Kinase</keyword>
<dbReference type="PROSITE" id="PS00108">
    <property type="entry name" value="PROTEIN_KINASE_ST"/>
    <property type="match status" value="1"/>
</dbReference>
<evidence type="ECO:0000256" key="2">
    <source>
        <dbReference type="ARBA" id="ARBA00022527"/>
    </source>
</evidence>
<evidence type="ECO:0000256" key="3">
    <source>
        <dbReference type="ARBA" id="ARBA00022679"/>
    </source>
</evidence>
<gene>
    <name evidence="10" type="ORF">GCM10010439_04840</name>
</gene>
<dbReference type="Gene3D" id="3.30.200.20">
    <property type="entry name" value="Phosphorylase Kinase, domain 1"/>
    <property type="match status" value="1"/>
</dbReference>
<keyword evidence="3" id="KW-0808">Transferase</keyword>
<reference evidence="10 11" key="1">
    <citation type="journal article" date="2019" name="Int. J. Syst. Evol. Microbiol.">
        <title>The Global Catalogue of Microorganisms (GCM) 10K type strain sequencing project: providing services to taxonomists for standard genome sequencing and annotation.</title>
        <authorList>
            <consortium name="The Broad Institute Genomics Platform"/>
            <consortium name="The Broad Institute Genome Sequencing Center for Infectious Disease"/>
            <person name="Wu L."/>
            <person name="Ma J."/>
        </authorList>
    </citation>
    <scope>NUCLEOTIDE SEQUENCE [LARGE SCALE GENOMIC DNA]</scope>
    <source>
        <strain evidence="10 11">JCM 8201</strain>
    </source>
</reference>
<evidence type="ECO:0000313" key="11">
    <source>
        <dbReference type="Proteomes" id="UP001501842"/>
    </source>
</evidence>
<keyword evidence="6 7" id="KW-0067">ATP-binding</keyword>
<name>A0ABN3TUM2_9ACTN</name>
<dbReference type="PANTHER" id="PTHR43289:SF6">
    <property type="entry name" value="SERINE_THREONINE-PROTEIN KINASE NEKL-3"/>
    <property type="match status" value="1"/>
</dbReference>